<dbReference type="Proteomes" id="UP001362999">
    <property type="component" value="Unassembled WGS sequence"/>
</dbReference>
<evidence type="ECO:0000256" key="1">
    <source>
        <dbReference type="SAM" id="MobiDB-lite"/>
    </source>
</evidence>
<proteinExistence type="predicted"/>
<organism evidence="2 3">
    <name type="scientific">Favolaschia claudopus</name>
    <dbReference type="NCBI Taxonomy" id="2862362"/>
    <lineage>
        <taxon>Eukaryota</taxon>
        <taxon>Fungi</taxon>
        <taxon>Dikarya</taxon>
        <taxon>Basidiomycota</taxon>
        <taxon>Agaricomycotina</taxon>
        <taxon>Agaricomycetes</taxon>
        <taxon>Agaricomycetidae</taxon>
        <taxon>Agaricales</taxon>
        <taxon>Marasmiineae</taxon>
        <taxon>Mycenaceae</taxon>
        <taxon>Favolaschia</taxon>
    </lineage>
</organism>
<dbReference type="AlphaFoldDB" id="A0AAV9ZMX4"/>
<feature type="region of interest" description="Disordered" evidence="1">
    <location>
        <begin position="102"/>
        <end position="127"/>
    </location>
</feature>
<feature type="compositionally biased region" description="Polar residues" evidence="1">
    <location>
        <begin position="116"/>
        <end position="127"/>
    </location>
</feature>
<name>A0AAV9ZMX4_9AGAR</name>
<protein>
    <submittedName>
        <fullName evidence="2">Uncharacterized protein</fullName>
    </submittedName>
</protein>
<reference evidence="2 3" key="1">
    <citation type="journal article" date="2024" name="J Genomics">
        <title>Draft genome sequencing and assembly of Favolaschia claudopus CIRM-BRFM 2984 isolated from oak limbs.</title>
        <authorList>
            <person name="Navarro D."/>
            <person name="Drula E."/>
            <person name="Chaduli D."/>
            <person name="Cazenave R."/>
            <person name="Ahrendt S."/>
            <person name="Wang J."/>
            <person name="Lipzen A."/>
            <person name="Daum C."/>
            <person name="Barry K."/>
            <person name="Grigoriev I.V."/>
            <person name="Favel A."/>
            <person name="Rosso M.N."/>
            <person name="Martin F."/>
        </authorList>
    </citation>
    <scope>NUCLEOTIDE SEQUENCE [LARGE SCALE GENOMIC DNA]</scope>
    <source>
        <strain evidence="2 3">CIRM-BRFM 2984</strain>
    </source>
</reference>
<accession>A0AAV9ZMX4</accession>
<evidence type="ECO:0000313" key="3">
    <source>
        <dbReference type="Proteomes" id="UP001362999"/>
    </source>
</evidence>
<keyword evidence="3" id="KW-1185">Reference proteome</keyword>
<sequence>MTRNIMNFMTLGSVDSIRRQSEFEFAAKSVEQFGLKNEVIAQRLALEEAKKKEEVETAAKKTRKEVKKAEKAEIEERWKKMLAVHVAVEAWEVQRARLREAGTTLKRKTCPRSPRDPSSQNRSRQTM</sequence>
<gene>
    <name evidence="2" type="ORF">R3P38DRAFT_2805299</name>
</gene>
<evidence type="ECO:0000313" key="2">
    <source>
        <dbReference type="EMBL" id="KAK6987833.1"/>
    </source>
</evidence>
<dbReference type="EMBL" id="JAWWNJ010000128">
    <property type="protein sequence ID" value="KAK6987833.1"/>
    <property type="molecule type" value="Genomic_DNA"/>
</dbReference>
<comment type="caution">
    <text evidence="2">The sequence shown here is derived from an EMBL/GenBank/DDBJ whole genome shotgun (WGS) entry which is preliminary data.</text>
</comment>